<feature type="domain" description="Sulfatase N-terminal" evidence="5">
    <location>
        <begin position="23"/>
        <end position="392"/>
    </location>
</feature>
<reference evidence="7" key="1">
    <citation type="journal article" date="2019" name="Int. J. Syst. Evol. Microbiol.">
        <title>The Global Catalogue of Microorganisms (GCM) 10K type strain sequencing project: providing services to taxonomists for standard genome sequencing and annotation.</title>
        <authorList>
            <consortium name="The Broad Institute Genomics Platform"/>
            <consortium name="The Broad Institute Genome Sequencing Center for Infectious Disease"/>
            <person name="Wu L."/>
            <person name="Ma J."/>
        </authorList>
    </citation>
    <scope>NUCLEOTIDE SEQUENCE [LARGE SCALE GENOMIC DNA]</scope>
    <source>
        <strain evidence="7">CCUG 57942</strain>
    </source>
</reference>
<dbReference type="SUPFAM" id="SSF49785">
    <property type="entry name" value="Galactose-binding domain-like"/>
    <property type="match status" value="1"/>
</dbReference>
<dbReference type="Gene3D" id="3.40.720.10">
    <property type="entry name" value="Alkaline Phosphatase, subunit A"/>
    <property type="match status" value="1"/>
</dbReference>
<dbReference type="InterPro" id="IPR050738">
    <property type="entry name" value="Sulfatase"/>
</dbReference>
<evidence type="ECO:0000313" key="7">
    <source>
        <dbReference type="Proteomes" id="UP001597389"/>
    </source>
</evidence>
<name>A0ABW4Z5L6_9BACT</name>
<dbReference type="Proteomes" id="UP001597389">
    <property type="component" value="Unassembled WGS sequence"/>
</dbReference>
<dbReference type="PANTHER" id="PTHR42693">
    <property type="entry name" value="ARYLSULFATASE FAMILY MEMBER"/>
    <property type="match status" value="1"/>
</dbReference>
<keyword evidence="7" id="KW-1185">Reference proteome</keyword>
<dbReference type="InterPro" id="IPR018247">
    <property type="entry name" value="EF_Hand_1_Ca_BS"/>
</dbReference>
<proteinExistence type="inferred from homology"/>
<feature type="chain" id="PRO_5047069800" evidence="4">
    <location>
        <begin position="20"/>
        <end position="1040"/>
    </location>
</feature>
<accession>A0ABW4Z5L6</accession>
<evidence type="ECO:0000256" key="3">
    <source>
        <dbReference type="SAM" id="MobiDB-lite"/>
    </source>
</evidence>
<dbReference type="Pfam" id="PF00884">
    <property type="entry name" value="Sulfatase"/>
    <property type="match status" value="1"/>
</dbReference>
<keyword evidence="2" id="KW-0378">Hydrolase</keyword>
<evidence type="ECO:0000256" key="2">
    <source>
        <dbReference type="ARBA" id="ARBA00022801"/>
    </source>
</evidence>
<dbReference type="InterPro" id="IPR017850">
    <property type="entry name" value="Alkaline_phosphatase_core_sf"/>
</dbReference>
<dbReference type="PANTHER" id="PTHR42693:SF53">
    <property type="entry name" value="ENDO-4-O-SULFATASE"/>
    <property type="match status" value="1"/>
</dbReference>
<feature type="region of interest" description="Disordered" evidence="3">
    <location>
        <begin position="1007"/>
        <end position="1029"/>
    </location>
</feature>
<evidence type="ECO:0000259" key="5">
    <source>
        <dbReference type="Pfam" id="PF00884"/>
    </source>
</evidence>
<comment type="caution">
    <text evidence="6">The sequence shown here is derived from an EMBL/GenBank/DDBJ whole genome shotgun (WGS) entry which is preliminary data.</text>
</comment>
<dbReference type="Gene3D" id="2.60.120.260">
    <property type="entry name" value="Galactose-binding domain-like"/>
    <property type="match status" value="1"/>
</dbReference>
<sequence>MKTLLPLLAFLSLLCSVNAAPKPNIVYFYADDLGWGALKANYPSSQLLTPNLDALVASGANFSRGYGCMVCSPARSSQQLGFHQGHTWTDRNDPDKTKAIRAEDTTVGTIVKSAGYRTGYYGKWGYGADYDKIDPAINNPQTLPINHGYDELLAELHHKRAHTFFQPTLWSHVETSPGVFETQLIPNTIPKNNPNYPNYPNYPNLPAYQNDAGYPATAYCDDTYAFAAMDFIRTNAQSGQPFFATLAFQIPHTPLGEIDGLPNWFDAYADVPGSADWAQGSKQFAAMVTRMDAHIGNIMDVLRDPNGDGDTSDSVLENTLIIFASDNGGQSGPPKTFFQTNGILSGSKGSVQEGGIRVPTVMSWPGTIAAGQNITTPVDVTDVLPTLAELVGAEAPVGTDGVSIAPLLTGHGAQRTRDYLCHESGSSWSIIKGDYKMRNNGNLYNLSNDPSESTNLLNQTSDPNYADYLALRDELNAVASAEFLGLTDTFANSFRTWTGSDGAAFEADASWSDPAYPAGHELANDYSDNTPNAQWNAVMRNTQNTDATTTLATNVDLLALEIGSNTTARQSLVVPTTLTGRNEIRINANGALQLEGGTLKSARWVDIKAEGTLTGAGTIDSNLYHGGQLTLTQAPATEQAAANQELILNGSFENGTLDGSGDYSFNSLDHWTTNGDATLDGAKGNKAQDGTFRGLLQTGVGLIQDTGHNIALDETYQLSFWHQGFSNWSTGEEITVRLFYINDSAQEVDLFSQTLALTSGSWIQANYPVPAITDTNAVGKSLRVSFLPANGATGFASLDSVSLTLPTDTVTIPGHRRLEIAGRYLAYDHSKLTLTLAGNANAGDDYSQLIIQGEANLNGTLDLTLDNNFQPSPGDSFTILTAASVNGRFQHADNSIKVGNAHYRIRYTPTAVLLENVATTTSGVPHWWFDEQGISGNDYETLANTDSDGDGVLNKDEWIAGSHPTNSQSLPSLQLVKQGNTMTLEWPSHSNRRYFVESSTDLINYTPYSGPHSTSSPLNSFSPTPNSEQHRFFRIKIERE</sequence>
<evidence type="ECO:0000313" key="6">
    <source>
        <dbReference type="EMBL" id="MFD2157288.1"/>
    </source>
</evidence>
<dbReference type="SUPFAM" id="SSF53649">
    <property type="entry name" value="Alkaline phosphatase-like"/>
    <property type="match status" value="1"/>
</dbReference>
<dbReference type="RefSeq" id="WP_377090785.1">
    <property type="nucleotide sequence ID" value="NZ_JBHSJL010000014.1"/>
</dbReference>
<comment type="similarity">
    <text evidence="1">Belongs to the sulfatase family.</text>
</comment>
<dbReference type="PROSITE" id="PS00018">
    <property type="entry name" value="EF_HAND_1"/>
    <property type="match status" value="1"/>
</dbReference>
<dbReference type="EMBL" id="JBHUJB010000004">
    <property type="protein sequence ID" value="MFD2157288.1"/>
    <property type="molecule type" value="Genomic_DNA"/>
</dbReference>
<dbReference type="InterPro" id="IPR008979">
    <property type="entry name" value="Galactose-bd-like_sf"/>
</dbReference>
<evidence type="ECO:0000256" key="1">
    <source>
        <dbReference type="ARBA" id="ARBA00008779"/>
    </source>
</evidence>
<evidence type="ECO:0000256" key="4">
    <source>
        <dbReference type="SAM" id="SignalP"/>
    </source>
</evidence>
<protein>
    <submittedName>
        <fullName evidence="6">Sulfatase-like hydrolase/transferase</fullName>
    </submittedName>
</protein>
<feature type="compositionally biased region" description="Polar residues" evidence="3">
    <location>
        <begin position="1007"/>
        <end position="1027"/>
    </location>
</feature>
<dbReference type="InterPro" id="IPR000917">
    <property type="entry name" value="Sulfatase_N"/>
</dbReference>
<feature type="signal peptide" evidence="4">
    <location>
        <begin position="1"/>
        <end position="19"/>
    </location>
</feature>
<organism evidence="6 7">
    <name type="scientific">Rubritalea tangerina</name>
    <dbReference type="NCBI Taxonomy" id="430798"/>
    <lineage>
        <taxon>Bacteria</taxon>
        <taxon>Pseudomonadati</taxon>
        <taxon>Verrucomicrobiota</taxon>
        <taxon>Verrucomicrobiia</taxon>
        <taxon>Verrucomicrobiales</taxon>
        <taxon>Rubritaleaceae</taxon>
        <taxon>Rubritalea</taxon>
    </lineage>
</organism>
<keyword evidence="4" id="KW-0732">Signal</keyword>
<gene>
    <name evidence="6" type="ORF">ACFSW8_00075</name>
</gene>